<keyword evidence="5 8" id="KW-0418">Kinase</keyword>
<dbReference type="PANTHER" id="PTHR20858:SF17">
    <property type="entry name" value="HYDROXYMETHYLPYRIMIDINE_PHOSPHOMETHYLPYRIMIDINE KINASE THI20-RELATED"/>
    <property type="match status" value="1"/>
</dbReference>
<keyword evidence="6" id="KW-0067">ATP-binding</keyword>
<dbReference type="RefSeq" id="WP_146398688.1">
    <property type="nucleotide sequence ID" value="NZ_SJPJ01000001.1"/>
</dbReference>
<dbReference type="SUPFAM" id="SSF53613">
    <property type="entry name" value="Ribokinase-like"/>
    <property type="match status" value="1"/>
</dbReference>
<dbReference type="GO" id="GO:0008972">
    <property type="term" value="F:phosphomethylpyrimidine kinase activity"/>
    <property type="evidence" value="ECO:0007669"/>
    <property type="project" value="InterPro"/>
</dbReference>
<dbReference type="EC" id="2.7.1.49" evidence="2"/>
<keyword evidence="4" id="KW-0547">Nucleotide-binding</keyword>
<evidence type="ECO:0000256" key="5">
    <source>
        <dbReference type="ARBA" id="ARBA00022777"/>
    </source>
</evidence>
<dbReference type="GO" id="GO:0008902">
    <property type="term" value="F:hydroxymethylpyrimidine kinase activity"/>
    <property type="evidence" value="ECO:0007669"/>
    <property type="project" value="UniProtKB-EC"/>
</dbReference>
<dbReference type="Gene3D" id="3.40.1190.20">
    <property type="match status" value="1"/>
</dbReference>
<evidence type="ECO:0000313" key="8">
    <source>
        <dbReference type="EMBL" id="TWT82282.1"/>
    </source>
</evidence>
<dbReference type="InterPro" id="IPR013749">
    <property type="entry name" value="PM/HMP-P_kinase-1"/>
</dbReference>
<evidence type="ECO:0000256" key="1">
    <source>
        <dbReference type="ARBA" id="ARBA00004948"/>
    </source>
</evidence>
<name>A0A5C5Z4L2_9BACT</name>
<organism evidence="8 9">
    <name type="scientific">Novipirellula herctigrandis</name>
    <dbReference type="NCBI Taxonomy" id="2527986"/>
    <lineage>
        <taxon>Bacteria</taxon>
        <taxon>Pseudomonadati</taxon>
        <taxon>Planctomycetota</taxon>
        <taxon>Planctomycetia</taxon>
        <taxon>Pirellulales</taxon>
        <taxon>Pirellulaceae</taxon>
        <taxon>Novipirellula</taxon>
    </lineage>
</organism>
<accession>A0A5C5Z4L2</accession>
<dbReference type="CDD" id="cd01169">
    <property type="entry name" value="HMPP_kinase"/>
    <property type="match status" value="1"/>
</dbReference>
<gene>
    <name evidence="8" type="primary">thiD</name>
    <name evidence="8" type="ORF">CA13_37440</name>
</gene>
<dbReference type="NCBIfam" id="TIGR00097">
    <property type="entry name" value="HMP-P_kinase"/>
    <property type="match status" value="1"/>
</dbReference>
<comment type="caution">
    <text evidence="8">The sequence shown here is derived from an EMBL/GenBank/DDBJ whole genome shotgun (WGS) entry which is preliminary data.</text>
</comment>
<proteinExistence type="predicted"/>
<reference evidence="8 9" key="1">
    <citation type="submission" date="2019-02" db="EMBL/GenBank/DDBJ databases">
        <title>Deep-cultivation of Planctomycetes and their phenomic and genomic characterization uncovers novel biology.</title>
        <authorList>
            <person name="Wiegand S."/>
            <person name="Jogler M."/>
            <person name="Boedeker C."/>
            <person name="Pinto D."/>
            <person name="Vollmers J."/>
            <person name="Rivas-Marin E."/>
            <person name="Kohn T."/>
            <person name="Peeters S.H."/>
            <person name="Heuer A."/>
            <person name="Rast P."/>
            <person name="Oberbeckmann S."/>
            <person name="Bunk B."/>
            <person name="Jeske O."/>
            <person name="Meyerdierks A."/>
            <person name="Storesund J.E."/>
            <person name="Kallscheuer N."/>
            <person name="Luecker S."/>
            <person name="Lage O.M."/>
            <person name="Pohl T."/>
            <person name="Merkel B.J."/>
            <person name="Hornburger P."/>
            <person name="Mueller R.-W."/>
            <person name="Bruemmer F."/>
            <person name="Labrenz M."/>
            <person name="Spormann A.M."/>
            <person name="Op Den Camp H."/>
            <person name="Overmann J."/>
            <person name="Amann R."/>
            <person name="Jetten M.S.M."/>
            <person name="Mascher T."/>
            <person name="Medema M.H."/>
            <person name="Devos D.P."/>
            <person name="Kaster A.-K."/>
            <person name="Ovreas L."/>
            <person name="Rohde M."/>
            <person name="Galperin M.Y."/>
            <person name="Jogler C."/>
        </authorList>
    </citation>
    <scope>NUCLEOTIDE SEQUENCE [LARGE SCALE GENOMIC DNA]</scope>
    <source>
        <strain evidence="8 9">CA13</strain>
    </source>
</reference>
<dbReference type="GO" id="GO:0005524">
    <property type="term" value="F:ATP binding"/>
    <property type="evidence" value="ECO:0007669"/>
    <property type="project" value="UniProtKB-KW"/>
</dbReference>
<keyword evidence="9" id="KW-1185">Reference proteome</keyword>
<dbReference type="EMBL" id="SJPJ01000001">
    <property type="protein sequence ID" value="TWT82282.1"/>
    <property type="molecule type" value="Genomic_DNA"/>
</dbReference>
<sequence>MTIAGSDPSGGAGLQADLKTFHQHGVYGMSVVTLLTVQNTQAVKSVELLHPEFVLAQLDAVLQDIPPSAVKTGALGNAEIIRSVAERVANAEFPLIVDPVMISKHGSVLIDDQAIETLRSSLLPHACLVTPNCFEASRLTGMNVSCLDEMERAAEAIVRMGARNVLVKGGIEGDQSVDLLYGLGKSLRFASDRLDTKNLHGTGCVLSAAITAGLASGLPLIEAIDAAKQFVSAAIRRGAGVGEGIQPVDFHTETRRFREHKTAIQSHNR</sequence>
<evidence type="ECO:0000256" key="4">
    <source>
        <dbReference type="ARBA" id="ARBA00022741"/>
    </source>
</evidence>
<feature type="domain" description="Pyridoxamine kinase/Phosphomethylpyrimidine kinase" evidence="7">
    <location>
        <begin position="7"/>
        <end position="249"/>
    </location>
</feature>
<evidence type="ECO:0000313" key="9">
    <source>
        <dbReference type="Proteomes" id="UP000315010"/>
    </source>
</evidence>
<dbReference type="GO" id="GO:0005829">
    <property type="term" value="C:cytosol"/>
    <property type="evidence" value="ECO:0007669"/>
    <property type="project" value="TreeGrafter"/>
</dbReference>
<protein>
    <recommendedName>
        <fullName evidence="2">hydroxymethylpyrimidine kinase</fullName>
        <ecNumber evidence="2">2.7.1.49</ecNumber>
    </recommendedName>
</protein>
<dbReference type="Pfam" id="PF08543">
    <property type="entry name" value="Phos_pyr_kin"/>
    <property type="match status" value="1"/>
</dbReference>
<dbReference type="Proteomes" id="UP000315010">
    <property type="component" value="Unassembled WGS sequence"/>
</dbReference>
<dbReference type="FunFam" id="3.40.1190.20:FF:000003">
    <property type="entry name" value="Phosphomethylpyrimidine kinase ThiD"/>
    <property type="match status" value="1"/>
</dbReference>
<dbReference type="PANTHER" id="PTHR20858">
    <property type="entry name" value="PHOSPHOMETHYLPYRIMIDINE KINASE"/>
    <property type="match status" value="1"/>
</dbReference>
<dbReference type="OrthoDB" id="9810880at2"/>
<evidence type="ECO:0000256" key="6">
    <source>
        <dbReference type="ARBA" id="ARBA00022840"/>
    </source>
</evidence>
<comment type="pathway">
    <text evidence="1">Cofactor biosynthesis; thiamine diphosphate biosynthesis.</text>
</comment>
<dbReference type="GO" id="GO:0009228">
    <property type="term" value="P:thiamine biosynthetic process"/>
    <property type="evidence" value="ECO:0007669"/>
    <property type="project" value="InterPro"/>
</dbReference>
<keyword evidence="3 8" id="KW-0808">Transferase</keyword>
<dbReference type="InterPro" id="IPR004399">
    <property type="entry name" value="HMP/HMP-P_kinase_dom"/>
</dbReference>
<dbReference type="InterPro" id="IPR029056">
    <property type="entry name" value="Ribokinase-like"/>
</dbReference>
<evidence type="ECO:0000256" key="3">
    <source>
        <dbReference type="ARBA" id="ARBA00022679"/>
    </source>
</evidence>
<dbReference type="AlphaFoldDB" id="A0A5C5Z4L2"/>
<evidence type="ECO:0000256" key="2">
    <source>
        <dbReference type="ARBA" id="ARBA00012135"/>
    </source>
</evidence>
<evidence type="ECO:0000259" key="7">
    <source>
        <dbReference type="Pfam" id="PF08543"/>
    </source>
</evidence>